<dbReference type="GO" id="GO:0030420">
    <property type="term" value="P:establishment of competence for transformation"/>
    <property type="evidence" value="ECO:0007669"/>
    <property type="project" value="InterPro"/>
</dbReference>
<dbReference type="NCBIfam" id="TIGR00360">
    <property type="entry name" value="ComEC_N-term"/>
    <property type="match status" value="1"/>
</dbReference>
<gene>
    <name evidence="8" type="ORF">ED208_13530</name>
</gene>
<evidence type="ECO:0000256" key="6">
    <source>
        <dbReference type="SAM" id="Phobius"/>
    </source>
</evidence>
<evidence type="ECO:0000256" key="1">
    <source>
        <dbReference type="ARBA" id="ARBA00004651"/>
    </source>
</evidence>
<feature type="transmembrane region" description="Helical" evidence="6">
    <location>
        <begin position="45"/>
        <end position="65"/>
    </location>
</feature>
<dbReference type="InParanoid" id="A0A3N0V811"/>
<feature type="transmembrane region" description="Helical" evidence="6">
    <location>
        <begin position="246"/>
        <end position="265"/>
    </location>
</feature>
<comment type="caution">
    <text evidence="8">The sequence shown here is derived from an EMBL/GenBank/DDBJ whole genome shotgun (WGS) entry which is preliminary data.</text>
</comment>
<accession>A0A3N0V811</accession>
<keyword evidence="9" id="KW-1185">Reference proteome</keyword>
<comment type="subcellular location">
    <subcellularLocation>
        <location evidence="1">Cell membrane</location>
        <topology evidence="1">Multi-pass membrane protein</topology>
    </subcellularLocation>
</comment>
<evidence type="ECO:0000256" key="5">
    <source>
        <dbReference type="ARBA" id="ARBA00023136"/>
    </source>
</evidence>
<evidence type="ECO:0000256" key="4">
    <source>
        <dbReference type="ARBA" id="ARBA00022989"/>
    </source>
</evidence>
<evidence type="ECO:0000256" key="3">
    <source>
        <dbReference type="ARBA" id="ARBA00022692"/>
    </source>
</evidence>
<keyword evidence="5 6" id="KW-0472">Membrane</keyword>
<evidence type="ECO:0000259" key="7">
    <source>
        <dbReference type="SMART" id="SM00849"/>
    </source>
</evidence>
<feature type="transmembrane region" description="Helical" evidence="6">
    <location>
        <begin position="314"/>
        <end position="339"/>
    </location>
</feature>
<dbReference type="NCBIfam" id="TIGR00361">
    <property type="entry name" value="ComEC_Rec2"/>
    <property type="match status" value="1"/>
</dbReference>
<evidence type="ECO:0000256" key="2">
    <source>
        <dbReference type="ARBA" id="ARBA00022475"/>
    </source>
</evidence>
<dbReference type="InterPro" id="IPR052159">
    <property type="entry name" value="Competence_DNA_uptake"/>
</dbReference>
<sequence>MLPRAILAYSAGVLLLVALPHWPSALWALALLAAAALLEALVWPRWPALRGLALPFALGLGYALWRGDALLAQRWPLARHGEELVVSGRVASLPELSREAPQRLRAKDAGERVWRFSFAPEDPALPARIRVSWYRTDQWLRGGECWRFSLRLKTPLGSANPHGFDYEGWLFRQGIAATATVRSAERCEVAGGYWVLRARQALLDRLQAWLPESPARALTAALVLGYDGELRAADWDAFRLTGTSHLVAISGFNLAIVAGFAWWLLRWSWSLVPALCLRLPAQKAASLGAALVAAGYALLAGFEPPVLRALLMLWVLLAALFLDRLAASWRVLLIAWGLVLLHDPFAVLSPGLWLSFGAVAAIFWLSLGRPPGEPVWKQALRLQLLLSLALAPMTLFFFQGTAWIAPFVNLLAVPVFALLTPLLVLVLLLCAVWPWTGLPLLTVLAWALNAVHASLVALAQSHAESWIAASPPPAALALALLGALLLTSPRGLPLKALGLLCLLPLLFPPQNAPKSGYDLAVLDVGQGLAVVVRTAGHSLLFDAGPAYEEGFDAGESVVAPYLLGEGLRRLDLLIVSHSDLDHRGGVPAVRRLLKPRREIGALSVEPCRAGEHWQWDGVDFELLHGPRPGESASDNDAGCVLRVSANGHATLLPADIERGTEAALVRAVPERLRAEVLLAPHHGSKTSSTPDFVHAVEPRLVIFPAGFRNPYRHPRPEVLRRYAEQGAELRMSGHEGALRLHVDPETGAGPVQAWREAGARGWWAPPLREFDSAPR</sequence>
<dbReference type="FunCoup" id="A0A3N0V811">
    <property type="interactions" value="197"/>
</dbReference>
<dbReference type="Pfam" id="PF13567">
    <property type="entry name" value="DUF4131"/>
    <property type="match status" value="1"/>
</dbReference>
<keyword evidence="2" id="KW-1003">Cell membrane</keyword>
<dbReference type="SUPFAM" id="SSF56281">
    <property type="entry name" value="Metallo-hydrolase/oxidoreductase"/>
    <property type="match status" value="1"/>
</dbReference>
<dbReference type="GO" id="GO:0005886">
    <property type="term" value="C:plasma membrane"/>
    <property type="evidence" value="ECO:0007669"/>
    <property type="project" value="UniProtKB-SubCell"/>
</dbReference>
<evidence type="ECO:0000313" key="9">
    <source>
        <dbReference type="Proteomes" id="UP000282106"/>
    </source>
</evidence>
<feature type="transmembrane region" description="Helical" evidence="6">
    <location>
        <begin position="440"/>
        <end position="459"/>
    </location>
</feature>
<dbReference type="InterPro" id="IPR035681">
    <property type="entry name" value="ComA-like_MBL"/>
</dbReference>
<feature type="transmembrane region" description="Helical" evidence="6">
    <location>
        <begin position="379"/>
        <end position="398"/>
    </location>
</feature>
<dbReference type="PANTHER" id="PTHR30619">
    <property type="entry name" value="DNA INTERNALIZATION/COMPETENCE PROTEIN COMEC/REC2"/>
    <property type="match status" value="1"/>
</dbReference>
<dbReference type="PANTHER" id="PTHR30619:SF1">
    <property type="entry name" value="RECOMBINATION PROTEIN 2"/>
    <property type="match status" value="1"/>
</dbReference>
<dbReference type="Pfam" id="PF03772">
    <property type="entry name" value="Competence"/>
    <property type="match status" value="1"/>
</dbReference>
<proteinExistence type="predicted"/>
<dbReference type="SMART" id="SM00849">
    <property type="entry name" value="Lactamase_B"/>
    <property type="match status" value="1"/>
</dbReference>
<dbReference type="InterPro" id="IPR036866">
    <property type="entry name" value="RibonucZ/Hydroxyglut_hydro"/>
</dbReference>
<dbReference type="RefSeq" id="WP_123212447.1">
    <property type="nucleotide sequence ID" value="NZ_RJVO01000006.1"/>
</dbReference>
<protein>
    <submittedName>
        <fullName evidence="8">DNA internalization-related competence protein ComEC/Rec2</fullName>
    </submittedName>
</protein>
<dbReference type="EMBL" id="RJVO01000006">
    <property type="protein sequence ID" value="ROH88825.1"/>
    <property type="molecule type" value="Genomic_DNA"/>
</dbReference>
<dbReference type="Proteomes" id="UP000282106">
    <property type="component" value="Unassembled WGS sequence"/>
</dbReference>
<feature type="transmembrane region" description="Helical" evidence="6">
    <location>
        <begin position="410"/>
        <end position="433"/>
    </location>
</feature>
<organism evidence="8 9">
    <name type="scientific">Stagnimonas aquatica</name>
    <dbReference type="NCBI Taxonomy" id="2689987"/>
    <lineage>
        <taxon>Bacteria</taxon>
        <taxon>Pseudomonadati</taxon>
        <taxon>Pseudomonadota</taxon>
        <taxon>Gammaproteobacteria</taxon>
        <taxon>Nevskiales</taxon>
        <taxon>Nevskiaceae</taxon>
        <taxon>Stagnimonas</taxon>
    </lineage>
</organism>
<dbReference type="Gene3D" id="3.60.15.10">
    <property type="entry name" value="Ribonuclease Z/Hydroxyacylglutathione hydrolase-like"/>
    <property type="match status" value="1"/>
</dbReference>
<feature type="transmembrane region" description="Helical" evidence="6">
    <location>
        <begin position="465"/>
        <end position="486"/>
    </location>
</feature>
<name>A0A3N0V811_9GAMM</name>
<feature type="domain" description="Metallo-beta-lactamase" evidence="7">
    <location>
        <begin position="526"/>
        <end position="682"/>
    </location>
</feature>
<keyword evidence="4 6" id="KW-1133">Transmembrane helix</keyword>
<reference evidence="8 9" key="1">
    <citation type="submission" date="2018-10" db="EMBL/GenBank/DDBJ databases">
        <authorList>
            <person name="Chen W.-M."/>
        </authorList>
    </citation>
    <scope>NUCLEOTIDE SEQUENCE [LARGE SCALE GENOMIC DNA]</scope>
    <source>
        <strain evidence="8 9">THS-13</strain>
    </source>
</reference>
<dbReference type="InterPro" id="IPR001279">
    <property type="entry name" value="Metallo-B-lactamas"/>
</dbReference>
<dbReference type="InterPro" id="IPR004797">
    <property type="entry name" value="Competence_ComEC/Rec2"/>
</dbReference>
<feature type="transmembrane region" description="Helical" evidence="6">
    <location>
        <begin position="345"/>
        <end position="367"/>
    </location>
</feature>
<evidence type="ECO:0000313" key="8">
    <source>
        <dbReference type="EMBL" id="ROH88825.1"/>
    </source>
</evidence>
<dbReference type="InterPro" id="IPR004477">
    <property type="entry name" value="ComEC_N"/>
</dbReference>
<dbReference type="Pfam" id="PF00753">
    <property type="entry name" value="Lactamase_B"/>
    <property type="match status" value="1"/>
</dbReference>
<keyword evidence="3 6" id="KW-0812">Transmembrane</keyword>
<dbReference type="InterPro" id="IPR025405">
    <property type="entry name" value="DUF4131"/>
</dbReference>
<dbReference type="CDD" id="cd07731">
    <property type="entry name" value="ComA-like_MBL-fold"/>
    <property type="match status" value="1"/>
</dbReference>
<dbReference type="AlphaFoldDB" id="A0A3N0V811"/>